<dbReference type="Proteomes" id="UP001597399">
    <property type="component" value="Unassembled WGS sequence"/>
</dbReference>
<dbReference type="EMBL" id="JBHUMQ010000015">
    <property type="protein sequence ID" value="MFD2693120.1"/>
    <property type="molecule type" value="Genomic_DNA"/>
</dbReference>
<sequence>MGCANCTLKQQVQDLDVNRLVAEQLSVEFDLVDEQTKAERMAICKNCPHLNLHTCALCGCFVKFRTNLKAKECPDHRW</sequence>
<reference evidence="2" key="1">
    <citation type="journal article" date="2019" name="Int. J. Syst. Evol. Microbiol.">
        <title>The Global Catalogue of Microorganisms (GCM) 10K type strain sequencing project: providing services to taxonomists for standard genome sequencing and annotation.</title>
        <authorList>
            <consortium name="The Broad Institute Genomics Platform"/>
            <consortium name="The Broad Institute Genome Sequencing Center for Infectious Disease"/>
            <person name="Wu L."/>
            <person name="Ma J."/>
        </authorList>
    </citation>
    <scope>NUCLEOTIDE SEQUENCE [LARGE SCALE GENOMIC DNA]</scope>
    <source>
        <strain evidence="2">TISTR 2466</strain>
    </source>
</reference>
<gene>
    <name evidence="1" type="ORF">ACFSUE_05665</name>
</gene>
<accession>A0ABW5S0U1</accession>
<evidence type="ECO:0000313" key="2">
    <source>
        <dbReference type="Proteomes" id="UP001597399"/>
    </source>
</evidence>
<comment type="caution">
    <text evidence="1">The sequence shown here is derived from an EMBL/GenBank/DDBJ whole genome shotgun (WGS) entry which is preliminary data.</text>
</comment>
<keyword evidence="2" id="KW-1185">Reference proteome</keyword>
<protein>
    <submittedName>
        <fullName evidence="1">DUF6171 family protein</fullName>
    </submittedName>
</protein>
<organism evidence="1 2">
    <name type="scientific">Sporolactobacillus shoreicorticis</name>
    <dbReference type="NCBI Taxonomy" id="1923877"/>
    <lineage>
        <taxon>Bacteria</taxon>
        <taxon>Bacillati</taxon>
        <taxon>Bacillota</taxon>
        <taxon>Bacilli</taxon>
        <taxon>Bacillales</taxon>
        <taxon>Sporolactobacillaceae</taxon>
        <taxon>Sporolactobacillus</taxon>
    </lineage>
</organism>
<proteinExistence type="predicted"/>
<dbReference type="InterPro" id="IPR046169">
    <property type="entry name" value="DUF6171"/>
</dbReference>
<evidence type="ECO:0000313" key="1">
    <source>
        <dbReference type="EMBL" id="MFD2693120.1"/>
    </source>
</evidence>
<dbReference type="RefSeq" id="WP_253058483.1">
    <property type="nucleotide sequence ID" value="NZ_JAMXWM010000002.1"/>
</dbReference>
<dbReference type="Pfam" id="PF19668">
    <property type="entry name" value="DUF6171"/>
    <property type="match status" value="1"/>
</dbReference>
<name>A0ABW5S0U1_9BACL</name>